<dbReference type="AlphaFoldDB" id="A0A5B7ZZN7"/>
<dbReference type="InterPro" id="IPR029016">
    <property type="entry name" value="GAF-like_dom_sf"/>
</dbReference>
<sequence>MSTIPSFLIPSSEAERLHSIRDHDLIHSLREPVFNEFVALTARIFSLPVSLIALVEETDVYYPANYGMPGHNGQPREEALCASAILHETPVVYTDLTSEQDPLITVQAAQAARNNKFQFYAAAPLCMPNQHRIGTLCIIDRHPRVFSDGERHLLENLAALVSQTLVVRHACLRQPRSGAARWNDLHTQLQEEVQALTALVRYMFTRHGTQIPVPADILTQVGRRLHDLQEILDQS</sequence>
<dbReference type="Pfam" id="PF13185">
    <property type="entry name" value="GAF_2"/>
    <property type="match status" value="1"/>
</dbReference>
<dbReference type="SMART" id="SM00065">
    <property type="entry name" value="GAF"/>
    <property type="match status" value="1"/>
</dbReference>
<name>A0A5B7ZZN7_9BACT</name>
<evidence type="ECO:0000313" key="3">
    <source>
        <dbReference type="Proteomes" id="UP000305398"/>
    </source>
</evidence>
<dbReference type="InterPro" id="IPR003018">
    <property type="entry name" value="GAF"/>
</dbReference>
<accession>A0A5B7ZZN7</accession>
<dbReference type="OrthoDB" id="9811889at2"/>
<dbReference type="Proteomes" id="UP000305398">
    <property type="component" value="Chromosome"/>
</dbReference>
<organism evidence="2 3">
    <name type="scientific">Hymenobacter jejuensis</name>
    <dbReference type="NCBI Taxonomy" id="2502781"/>
    <lineage>
        <taxon>Bacteria</taxon>
        <taxon>Pseudomonadati</taxon>
        <taxon>Bacteroidota</taxon>
        <taxon>Cytophagia</taxon>
        <taxon>Cytophagales</taxon>
        <taxon>Hymenobacteraceae</taxon>
        <taxon>Hymenobacter</taxon>
    </lineage>
</organism>
<dbReference type="Gene3D" id="3.30.450.40">
    <property type="match status" value="1"/>
</dbReference>
<evidence type="ECO:0000259" key="1">
    <source>
        <dbReference type="SMART" id="SM00065"/>
    </source>
</evidence>
<feature type="domain" description="GAF" evidence="1">
    <location>
        <begin position="29"/>
        <end position="176"/>
    </location>
</feature>
<protein>
    <submittedName>
        <fullName evidence="2">GAF domain-containing protein</fullName>
    </submittedName>
</protein>
<gene>
    <name evidence="2" type="ORF">FHG12_11425</name>
</gene>
<reference evidence="2 3" key="1">
    <citation type="submission" date="2019-06" db="EMBL/GenBank/DDBJ databases">
        <authorList>
            <person name="Srinivasan S."/>
        </authorList>
    </citation>
    <scope>NUCLEOTIDE SEQUENCE [LARGE SCALE GENOMIC DNA]</scope>
    <source>
        <strain evidence="2 3">17J68-5</strain>
    </source>
</reference>
<evidence type="ECO:0000313" key="2">
    <source>
        <dbReference type="EMBL" id="QDA60674.1"/>
    </source>
</evidence>
<dbReference type="PANTHER" id="PTHR43102">
    <property type="entry name" value="SLR1143 PROTEIN"/>
    <property type="match status" value="1"/>
</dbReference>
<proteinExistence type="predicted"/>
<dbReference type="PANTHER" id="PTHR43102:SF2">
    <property type="entry name" value="GAF DOMAIN-CONTAINING PROTEIN"/>
    <property type="match status" value="1"/>
</dbReference>
<dbReference type="RefSeq" id="WP_139515850.1">
    <property type="nucleotide sequence ID" value="NZ_CP040896.1"/>
</dbReference>
<dbReference type="SUPFAM" id="SSF55781">
    <property type="entry name" value="GAF domain-like"/>
    <property type="match status" value="1"/>
</dbReference>
<dbReference type="KEGG" id="hyj:FHG12_11425"/>
<dbReference type="EMBL" id="CP040896">
    <property type="protein sequence ID" value="QDA60674.1"/>
    <property type="molecule type" value="Genomic_DNA"/>
</dbReference>
<keyword evidence="3" id="KW-1185">Reference proteome</keyword>